<dbReference type="SUPFAM" id="SSF57938">
    <property type="entry name" value="DnaJ/Hsp40 cysteine-rich domain"/>
    <property type="match status" value="1"/>
</dbReference>
<dbReference type="EMBL" id="CABFWE030000011">
    <property type="protein sequence ID" value="CAD7049308.1"/>
    <property type="molecule type" value="Genomic_DNA"/>
</dbReference>
<evidence type="ECO:0008006" key="4">
    <source>
        <dbReference type="Google" id="ProtNLM"/>
    </source>
</evidence>
<dbReference type="Proteomes" id="UP000601041">
    <property type="component" value="Unassembled WGS sequence"/>
</dbReference>
<feature type="region of interest" description="Disordered" evidence="1">
    <location>
        <begin position="1"/>
        <end position="60"/>
    </location>
</feature>
<keyword evidence="3" id="KW-1185">Reference proteome</keyword>
<evidence type="ECO:0000313" key="2">
    <source>
        <dbReference type="EMBL" id="CAD7049308.1"/>
    </source>
</evidence>
<comment type="caution">
    <text evidence="2">The sequence shown here is derived from an EMBL/GenBank/DDBJ whole genome shotgun (WGS) entry which is preliminary data.</text>
</comment>
<sequence>MSDSEPRDANHRNSDAVPPGTPNAAENTCRRCSGSGRIDGSECPDCGGTGKVLTPVGGAG</sequence>
<dbReference type="RefSeq" id="WP_142589065.1">
    <property type="nucleotide sequence ID" value="NZ_CABFWE030000011.1"/>
</dbReference>
<feature type="compositionally biased region" description="Basic and acidic residues" evidence="1">
    <location>
        <begin position="1"/>
        <end position="14"/>
    </location>
</feature>
<organism evidence="2 3">
    <name type="scientific">Pseudorhizobium halotolerans</name>
    <dbReference type="NCBI Taxonomy" id="1233081"/>
    <lineage>
        <taxon>Bacteria</taxon>
        <taxon>Pseudomonadati</taxon>
        <taxon>Pseudomonadota</taxon>
        <taxon>Alphaproteobacteria</taxon>
        <taxon>Hyphomicrobiales</taxon>
        <taxon>Rhizobiaceae</taxon>
        <taxon>Rhizobium/Agrobacterium group</taxon>
        <taxon>Pseudorhizobium</taxon>
    </lineage>
</organism>
<protein>
    <recommendedName>
        <fullName evidence="4">Molecular chaperone DnaJ</fullName>
    </recommendedName>
</protein>
<reference evidence="2 3" key="1">
    <citation type="submission" date="2020-11" db="EMBL/GenBank/DDBJ databases">
        <authorList>
            <person name="Lassalle F."/>
        </authorList>
    </citation>
    <scope>NUCLEOTIDE SEQUENCE [LARGE SCALE GENOMIC DNA]</scope>
    <source>
        <strain evidence="2 3">AB21</strain>
    </source>
</reference>
<proteinExistence type="predicted"/>
<dbReference type="InterPro" id="IPR036410">
    <property type="entry name" value="HSP_DnaJ_Cys-rich_dom_sf"/>
</dbReference>
<evidence type="ECO:0000256" key="1">
    <source>
        <dbReference type="SAM" id="MobiDB-lite"/>
    </source>
</evidence>
<evidence type="ECO:0000313" key="3">
    <source>
        <dbReference type="Proteomes" id="UP000601041"/>
    </source>
</evidence>
<name>A0ABM8PUM5_9HYPH</name>
<gene>
    <name evidence="2" type="ORF">RHAB21_04021</name>
</gene>
<accession>A0ABM8PUM5</accession>
<dbReference type="Gene3D" id="6.20.20.10">
    <property type="match status" value="1"/>
</dbReference>